<dbReference type="SUPFAM" id="SSF56349">
    <property type="entry name" value="DNA breaking-rejoining enzymes"/>
    <property type="match status" value="1"/>
</dbReference>
<keyword evidence="6 9" id="KW-0413">Isomerase</keyword>
<evidence type="ECO:0000256" key="2">
    <source>
        <dbReference type="ARBA" id="ARBA00006645"/>
    </source>
</evidence>
<dbReference type="Gene3D" id="3.30.66.10">
    <property type="entry name" value="DNA topoisomerase I domain"/>
    <property type="match status" value="1"/>
</dbReference>
<dbReference type="PRINTS" id="PR00416">
    <property type="entry name" value="EUTPISMRASEI"/>
</dbReference>
<comment type="similarity">
    <text evidence="2">Belongs to the type IB topoisomerase family.</text>
</comment>
<keyword evidence="4" id="KW-0799">Topoisomerase</keyword>
<dbReference type="EMBL" id="FOZM01000003">
    <property type="protein sequence ID" value="SFS21329.1"/>
    <property type="molecule type" value="Genomic_DNA"/>
</dbReference>
<evidence type="ECO:0000256" key="1">
    <source>
        <dbReference type="ARBA" id="ARBA00000213"/>
    </source>
</evidence>
<dbReference type="PROSITE" id="PS52038">
    <property type="entry name" value="TOPO_IB_2"/>
    <property type="match status" value="1"/>
</dbReference>
<evidence type="ECO:0000256" key="5">
    <source>
        <dbReference type="ARBA" id="ARBA00023125"/>
    </source>
</evidence>
<feature type="domain" description="DNA topoisomerase IB N-terminal" evidence="8">
    <location>
        <begin position="24"/>
        <end position="72"/>
    </location>
</feature>
<dbReference type="GO" id="GO:0003917">
    <property type="term" value="F:DNA topoisomerase type I (single strand cut, ATP-independent) activity"/>
    <property type="evidence" value="ECO:0007669"/>
    <property type="project" value="UniProtKB-EC"/>
</dbReference>
<dbReference type="Pfam" id="PF21338">
    <property type="entry name" value="Top1B_N_bact"/>
    <property type="match status" value="1"/>
</dbReference>
<proteinExistence type="inferred from homology"/>
<dbReference type="InterPro" id="IPR013500">
    <property type="entry name" value="TopoI_cat_euk"/>
</dbReference>
<dbReference type="Proteomes" id="UP000198926">
    <property type="component" value="Unassembled WGS sequence"/>
</dbReference>
<dbReference type="RefSeq" id="WP_090209794.1">
    <property type="nucleotide sequence ID" value="NZ_FOZM01000003.1"/>
</dbReference>
<evidence type="ECO:0000259" key="7">
    <source>
        <dbReference type="Pfam" id="PF01028"/>
    </source>
</evidence>
<keyword evidence="5" id="KW-0238">DNA-binding</keyword>
<dbReference type="Pfam" id="PF01028">
    <property type="entry name" value="Topoisom_I"/>
    <property type="match status" value="1"/>
</dbReference>
<dbReference type="AlphaFoldDB" id="A0A1I6N058"/>
<evidence type="ECO:0000313" key="9">
    <source>
        <dbReference type="EMBL" id="SFS21329.1"/>
    </source>
</evidence>
<sequence>MTLDGLIYYPDSKPGYSRRRCGRGFTYLAKDGTIIRDQALRARLAGLAVPPAYADVWYSPHPHAHLLATGRDDKGRKQYLYHPDWQAAQAQAKYESLIDFGRALPRLRRRVVRDLNEDVGERAFALAAAVRLIDRTAVRVGTPSYADENGTFGALTLRPRHVQLEDNQILLDFPGKGGQQITHQVTDAKLAETLEEIGDLPGVELFAWTDTTGAPQRLSSEALNRYLADATDLTDVTAKTFRTWAGTCAAFDVARQGGATIAAMATAAADVLCNTPTIAKESYIHPDVLDLRGKDAPHIDPIELSGLKVTEQLLLGFLEARG</sequence>
<evidence type="ECO:0000256" key="6">
    <source>
        <dbReference type="ARBA" id="ARBA00023235"/>
    </source>
</evidence>
<dbReference type="GO" id="GO:0003677">
    <property type="term" value="F:DNA binding"/>
    <property type="evidence" value="ECO:0007669"/>
    <property type="project" value="UniProtKB-KW"/>
</dbReference>
<accession>A0A1I6N058</accession>
<dbReference type="Gene3D" id="3.90.15.10">
    <property type="entry name" value="Topoisomerase I, Chain A, domain 3"/>
    <property type="match status" value="1"/>
</dbReference>
<comment type="catalytic activity">
    <reaction evidence="1">
        <text>ATP-independent breakage of single-stranded DNA, followed by passage and rejoining.</text>
        <dbReference type="EC" id="5.6.2.1"/>
    </reaction>
</comment>
<dbReference type="Gene3D" id="1.10.132.120">
    <property type="match status" value="1"/>
</dbReference>
<evidence type="ECO:0000259" key="8">
    <source>
        <dbReference type="Pfam" id="PF21338"/>
    </source>
</evidence>
<dbReference type="InterPro" id="IPR049331">
    <property type="entry name" value="Top1B_N_bact"/>
</dbReference>
<dbReference type="OrthoDB" id="9778962at2"/>
<evidence type="ECO:0000256" key="3">
    <source>
        <dbReference type="ARBA" id="ARBA00012891"/>
    </source>
</evidence>
<gene>
    <name evidence="9" type="ORF">SAMN05444714_2801</name>
</gene>
<keyword evidence="10" id="KW-1185">Reference proteome</keyword>
<dbReference type="GO" id="GO:0006265">
    <property type="term" value="P:DNA topological change"/>
    <property type="evidence" value="ECO:0007669"/>
    <property type="project" value="InterPro"/>
</dbReference>
<dbReference type="SUPFAM" id="SSF55869">
    <property type="entry name" value="DNA topoisomerase I domain"/>
    <property type="match status" value="1"/>
</dbReference>
<dbReference type="InterPro" id="IPR001631">
    <property type="entry name" value="TopoI"/>
</dbReference>
<dbReference type="InterPro" id="IPR035447">
    <property type="entry name" value="DNA_topo_I_N_sf"/>
</dbReference>
<organism evidence="9 10">
    <name type="scientific">Yoonia litorea</name>
    <dbReference type="NCBI Taxonomy" id="1123755"/>
    <lineage>
        <taxon>Bacteria</taxon>
        <taxon>Pseudomonadati</taxon>
        <taxon>Pseudomonadota</taxon>
        <taxon>Alphaproteobacteria</taxon>
        <taxon>Rhodobacterales</taxon>
        <taxon>Paracoccaceae</taxon>
        <taxon>Yoonia</taxon>
    </lineage>
</organism>
<dbReference type="EC" id="5.6.2.1" evidence="3"/>
<evidence type="ECO:0000256" key="4">
    <source>
        <dbReference type="ARBA" id="ARBA00023029"/>
    </source>
</evidence>
<dbReference type="InterPro" id="IPR011010">
    <property type="entry name" value="DNA_brk_join_enz"/>
</dbReference>
<dbReference type="InterPro" id="IPR014711">
    <property type="entry name" value="TopoI_cat_a-hlx-sub_euk"/>
</dbReference>
<reference evidence="9 10" key="1">
    <citation type="submission" date="2016-10" db="EMBL/GenBank/DDBJ databases">
        <authorList>
            <person name="de Groot N.N."/>
        </authorList>
    </citation>
    <scope>NUCLEOTIDE SEQUENCE [LARGE SCALE GENOMIC DNA]</scope>
    <source>
        <strain evidence="9 10">DSM 29433</strain>
    </source>
</reference>
<dbReference type="STRING" id="1123755.SAMN05444714_2801"/>
<protein>
    <recommendedName>
        <fullName evidence="3">DNA topoisomerase</fullName>
        <ecNumber evidence="3">5.6.2.1</ecNumber>
    </recommendedName>
</protein>
<feature type="domain" description="DNA topoisomerase I catalytic core eukaryotic-type" evidence="7">
    <location>
        <begin position="86"/>
        <end position="250"/>
    </location>
</feature>
<name>A0A1I6N058_9RHOB</name>
<evidence type="ECO:0000313" key="10">
    <source>
        <dbReference type="Proteomes" id="UP000198926"/>
    </source>
</evidence>